<dbReference type="PANTHER" id="PTHR32385">
    <property type="entry name" value="MANNOSYL PHOSPHORYLINOSITOL CERAMIDE SYNTHASE"/>
    <property type="match status" value="1"/>
</dbReference>
<reference evidence="2" key="1">
    <citation type="submission" date="2021-01" db="EMBL/GenBank/DDBJ databases">
        <authorList>
            <person name="Corre E."/>
            <person name="Pelletier E."/>
            <person name="Niang G."/>
            <person name="Scheremetjew M."/>
            <person name="Finn R."/>
            <person name="Kale V."/>
            <person name="Holt S."/>
            <person name="Cochrane G."/>
            <person name="Meng A."/>
            <person name="Brown T."/>
            <person name="Cohen L."/>
        </authorList>
    </citation>
    <scope>NUCLEOTIDE SEQUENCE</scope>
    <source>
        <strain evidence="2">CCMP 2712</strain>
    </source>
</reference>
<dbReference type="InterPro" id="IPR007577">
    <property type="entry name" value="GlycoTrfase_DXD_sugar-bd_CS"/>
</dbReference>
<dbReference type="SUPFAM" id="SSF53448">
    <property type="entry name" value="Nucleotide-diphospho-sugar transferases"/>
    <property type="match status" value="1"/>
</dbReference>
<dbReference type="EMBL" id="HBKN01008645">
    <property type="protein sequence ID" value="CAE2270072.1"/>
    <property type="molecule type" value="Transcribed_RNA"/>
</dbReference>
<proteinExistence type="predicted"/>
<sequence>MGNRKMQWGWWFEDDEDFCWKTMRGLYEENVRKRMSMQSPVGGESPGSPSKETASPRIPRIIHQIWLGGNIPEQFLAWRNTWIDLHPEWQHILWTEEDVEELAMLNPEAYKNAPNLGAKSDLLRLEVVWRFGGLYIDIDFECLKSFDVLHDHLDFYAGLSNVGAMEISNGIFAARKKHPILKKLLMDQDKKLPAIGAAARLNWVGMPTITASGPGRFTRVFARAMREIEAKHSQSEEEGDEDYGFVAVLPIDFFFALPNSVISADLSTRKRMTEEALKPCSFAIHHWAGSWLKVQYGLPAWSSEKDEREEEL</sequence>
<dbReference type="GO" id="GO:0016020">
    <property type="term" value="C:membrane"/>
    <property type="evidence" value="ECO:0007669"/>
    <property type="project" value="GOC"/>
</dbReference>
<dbReference type="Pfam" id="PF04488">
    <property type="entry name" value="Gly_transf_sug"/>
    <property type="match status" value="1"/>
</dbReference>
<dbReference type="GO" id="GO:0000030">
    <property type="term" value="F:mannosyltransferase activity"/>
    <property type="evidence" value="ECO:0007669"/>
    <property type="project" value="TreeGrafter"/>
</dbReference>
<protein>
    <submittedName>
        <fullName evidence="2">Uncharacterized protein</fullName>
    </submittedName>
</protein>
<evidence type="ECO:0000313" key="2">
    <source>
        <dbReference type="EMBL" id="CAE2270072.1"/>
    </source>
</evidence>
<gene>
    <name evidence="2" type="ORF">GTHE00462_LOCUS6781</name>
</gene>
<dbReference type="Gene3D" id="3.90.550.20">
    <property type="match status" value="1"/>
</dbReference>
<organism evidence="2">
    <name type="scientific">Guillardia theta</name>
    <name type="common">Cryptophyte</name>
    <name type="synonym">Cryptomonas phi</name>
    <dbReference type="NCBI Taxonomy" id="55529"/>
    <lineage>
        <taxon>Eukaryota</taxon>
        <taxon>Cryptophyceae</taxon>
        <taxon>Pyrenomonadales</taxon>
        <taxon>Geminigeraceae</taxon>
        <taxon>Guillardia</taxon>
    </lineage>
</organism>
<dbReference type="PANTHER" id="PTHR32385:SF15">
    <property type="entry name" value="INOSITOL PHOSPHOCERAMIDE MANNOSYLTRANSFERASE 1"/>
    <property type="match status" value="1"/>
</dbReference>
<dbReference type="AlphaFoldDB" id="A0A7S4N7T0"/>
<evidence type="ECO:0000256" key="1">
    <source>
        <dbReference type="ARBA" id="ARBA00022679"/>
    </source>
</evidence>
<keyword evidence="1" id="KW-0808">Transferase</keyword>
<dbReference type="GO" id="GO:0051999">
    <property type="term" value="P:mannosyl-inositol phosphorylceramide biosynthetic process"/>
    <property type="evidence" value="ECO:0007669"/>
    <property type="project" value="TreeGrafter"/>
</dbReference>
<dbReference type="InterPro" id="IPR029044">
    <property type="entry name" value="Nucleotide-diphossugar_trans"/>
</dbReference>
<accession>A0A7S4N7T0</accession>
<dbReference type="InterPro" id="IPR051706">
    <property type="entry name" value="Glycosyltransferase_domain"/>
</dbReference>
<name>A0A7S4N7T0_GUITH</name>